<gene>
    <name evidence="6" type="ORF">HMJ28_00570</name>
</gene>
<evidence type="ECO:0000313" key="6">
    <source>
        <dbReference type="EMBL" id="NOH14894.1"/>
    </source>
</evidence>
<keyword evidence="2 5" id="KW-0812">Transmembrane</keyword>
<evidence type="ECO:0000256" key="2">
    <source>
        <dbReference type="ARBA" id="ARBA00022692"/>
    </source>
</evidence>
<comment type="subcellular location">
    <subcellularLocation>
        <location evidence="1">Cell membrane</location>
        <topology evidence="1">Multi-pass membrane protein</topology>
    </subcellularLocation>
</comment>
<dbReference type="InterPro" id="IPR036640">
    <property type="entry name" value="ABC1_TM_sf"/>
</dbReference>
<evidence type="ECO:0000256" key="4">
    <source>
        <dbReference type="ARBA" id="ARBA00023136"/>
    </source>
</evidence>
<dbReference type="SUPFAM" id="SSF90123">
    <property type="entry name" value="ABC transporter transmembrane region"/>
    <property type="match status" value="1"/>
</dbReference>
<feature type="transmembrane region" description="Helical" evidence="5">
    <location>
        <begin position="388"/>
        <end position="404"/>
    </location>
</feature>
<dbReference type="Proteomes" id="UP000528432">
    <property type="component" value="Unassembled WGS sequence"/>
</dbReference>
<dbReference type="AlphaFoldDB" id="A0A7Y3V6U8"/>
<feature type="transmembrane region" description="Helical" evidence="5">
    <location>
        <begin position="410"/>
        <end position="431"/>
    </location>
</feature>
<dbReference type="RefSeq" id="WP_171302644.1">
    <property type="nucleotide sequence ID" value="NZ_JABFIF010000001.1"/>
</dbReference>
<keyword evidence="4 5" id="KW-0472">Membrane</keyword>
<evidence type="ECO:0000256" key="5">
    <source>
        <dbReference type="SAM" id="Phobius"/>
    </source>
</evidence>
<proteinExistence type="predicted"/>
<protein>
    <submittedName>
        <fullName evidence="6">Uncharacterized protein</fullName>
    </submittedName>
</protein>
<dbReference type="GO" id="GO:0005524">
    <property type="term" value="F:ATP binding"/>
    <property type="evidence" value="ECO:0007669"/>
    <property type="project" value="InterPro"/>
</dbReference>
<feature type="transmembrane region" description="Helical" evidence="5">
    <location>
        <begin position="483"/>
        <end position="503"/>
    </location>
</feature>
<evidence type="ECO:0000256" key="3">
    <source>
        <dbReference type="ARBA" id="ARBA00022989"/>
    </source>
</evidence>
<reference evidence="6 7" key="1">
    <citation type="submission" date="2020-05" db="EMBL/GenBank/DDBJ databases">
        <title>Draft genome sequence of Clostridium cochlearium strain AGROS13 isolated from a sheep dairy farm in New Zealand.</title>
        <authorList>
            <person name="Gupta T.B."/>
            <person name="Jauregui R."/>
            <person name="Risson A.N."/>
            <person name="Brightwell G."/>
            <person name="Maclean P."/>
        </authorList>
    </citation>
    <scope>NUCLEOTIDE SEQUENCE [LARGE SCALE GENOMIC DNA]</scope>
    <source>
        <strain evidence="6 7">AGROS13</strain>
    </source>
</reference>
<evidence type="ECO:0000256" key="1">
    <source>
        <dbReference type="ARBA" id="ARBA00004651"/>
    </source>
</evidence>
<organism evidence="6 7">
    <name type="scientific">Clostridium cochlearium</name>
    <dbReference type="NCBI Taxonomy" id="1494"/>
    <lineage>
        <taxon>Bacteria</taxon>
        <taxon>Bacillati</taxon>
        <taxon>Bacillota</taxon>
        <taxon>Clostridia</taxon>
        <taxon>Eubacteriales</taxon>
        <taxon>Clostridiaceae</taxon>
        <taxon>Clostridium</taxon>
    </lineage>
</organism>
<comment type="caution">
    <text evidence="6">The sequence shown here is derived from an EMBL/GenBank/DDBJ whole genome shotgun (WGS) entry which is preliminary data.</text>
</comment>
<name>A0A7Y3V6U8_CLOCO</name>
<sequence>MNELQKCLESFLTFLNWDKEKFNENETYFSFMKKCKNEDEIKKMLNYDYRHIFKIFDDTFEIIFRNTESLLTSKCIKKDFKKEYLVEYMEDTFEPYGYVDIELKIDKKKYYLKQEEFKNIKNKFTIIPFFYSKNFVNWIEQFNFKELEEKVFSIDKQIIFLINDCNYTLYNDNVLITNKNISNDIIQKFLKRFDINRNKEIARWRYEQVNWLDGTKWLNPDYFYFDFKCTNINELLKNYFLKNLVNLVIPHISNYVVYENGNFLNTINGHKKITIKINELDNYSQEQVNYLYEIYKWAYTGKNSDKLGILRNLITIFLCEDCGRNYYELLLKKSKGIYNTAIKNFDIYLKENVEKYFEARQRTMDLIENKSNEVSNEISNTISNMNKTLFAFLGTIFTAIISFVENTNDILIKFLLISFIVYVVIYSSYYLSYSIIKVNQINKYYNEIILKISDNLLGINTSEDNDNKKFSDSIDKNVKIFNWYWFITIVVNIVLIGIAFFSLEKLDGIVEVLKISN</sequence>
<dbReference type="GO" id="GO:0005886">
    <property type="term" value="C:plasma membrane"/>
    <property type="evidence" value="ECO:0007669"/>
    <property type="project" value="UniProtKB-SubCell"/>
</dbReference>
<dbReference type="EMBL" id="JABFIF010000001">
    <property type="protein sequence ID" value="NOH14894.1"/>
    <property type="molecule type" value="Genomic_DNA"/>
</dbReference>
<keyword evidence="3 5" id="KW-1133">Transmembrane helix</keyword>
<evidence type="ECO:0000313" key="7">
    <source>
        <dbReference type="Proteomes" id="UP000528432"/>
    </source>
</evidence>
<accession>A0A7Y3V6U8</accession>